<dbReference type="RefSeq" id="WP_104422387.1">
    <property type="nucleotide sequence ID" value="NZ_PTIY01000002.1"/>
</dbReference>
<keyword evidence="9" id="KW-1185">Reference proteome</keyword>
<feature type="transmembrane region" description="Helical" evidence="7">
    <location>
        <begin position="335"/>
        <end position="355"/>
    </location>
</feature>
<evidence type="ECO:0000256" key="6">
    <source>
        <dbReference type="ARBA" id="ARBA00023136"/>
    </source>
</evidence>
<dbReference type="SUPFAM" id="SSF103473">
    <property type="entry name" value="MFS general substrate transporter"/>
    <property type="match status" value="1"/>
</dbReference>
<dbReference type="PANTHER" id="PTHR43414:SF6">
    <property type="entry name" value="MULTIDRUG RESISTANCE PROTEIN MDTG"/>
    <property type="match status" value="1"/>
</dbReference>
<keyword evidence="6 7" id="KW-0472">Membrane</keyword>
<protein>
    <submittedName>
        <fullName evidence="8">Putative MFS family arabinose efflux permease</fullName>
    </submittedName>
</protein>
<feature type="transmembrane region" description="Helical" evidence="7">
    <location>
        <begin position="43"/>
        <end position="61"/>
    </location>
</feature>
<feature type="transmembrane region" description="Helical" evidence="7">
    <location>
        <begin position="239"/>
        <end position="262"/>
    </location>
</feature>
<feature type="transmembrane region" description="Helical" evidence="7">
    <location>
        <begin position="7"/>
        <end position="31"/>
    </location>
</feature>
<organism evidence="8 9">
    <name type="scientific">Methylobacter tundripaludum</name>
    <dbReference type="NCBI Taxonomy" id="173365"/>
    <lineage>
        <taxon>Bacteria</taxon>
        <taxon>Pseudomonadati</taxon>
        <taxon>Pseudomonadota</taxon>
        <taxon>Gammaproteobacteria</taxon>
        <taxon>Methylococcales</taxon>
        <taxon>Methylococcaceae</taxon>
        <taxon>Methylobacter</taxon>
    </lineage>
</organism>
<dbReference type="Pfam" id="PF07690">
    <property type="entry name" value="MFS_1"/>
    <property type="match status" value="1"/>
</dbReference>
<comment type="subcellular location">
    <subcellularLocation>
        <location evidence="1">Cell membrane</location>
        <topology evidence="1">Multi-pass membrane protein</topology>
    </subcellularLocation>
</comment>
<name>A0A2S6H6K6_9GAMM</name>
<feature type="transmembrane region" description="Helical" evidence="7">
    <location>
        <begin position="209"/>
        <end position="227"/>
    </location>
</feature>
<dbReference type="GO" id="GO:0005886">
    <property type="term" value="C:plasma membrane"/>
    <property type="evidence" value="ECO:0007669"/>
    <property type="project" value="UniProtKB-SubCell"/>
</dbReference>
<sequence length="395" mass="42629">MNPQLKFFLVAMVAVSVISDSMLIPFYPQFFAAAFSITAPQHIGLYLSASCFVVMLAFPLWAAAAKHMPVLRLLIYTQFAAGVLSILCYESGSLPEFWFVSLLMMVFKASYLLIYPFVMSLEHKDKHGGTIGLLSVIVHLGAIAGAGIGGFALDLFEPRLIFLLMSVGDFLQMLVCAFLLGKDKTDAEASPEAPQYPAEQAAEVLTGSLVYKLGLVMLLFYFSVYLIRPFFSRYWEAISAWNGGIVTGLVFAIPGAIALLALCINKNMGSSKHGIVSAALLGMFGLLLQASGQQAIVLLGRCLFGWALFQATVRLDLLLFEVSTPASYAADFSKIYFFQSLGALIASYTAGSLVAAQGLQMPFIAGALGLVLTAFLYALLFKAAPKPMNAVMETS</sequence>
<feature type="transmembrane region" description="Helical" evidence="7">
    <location>
        <begin position="98"/>
        <end position="118"/>
    </location>
</feature>
<dbReference type="AlphaFoldDB" id="A0A2S6H6K6"/>
<feature type="transmembrane region" description="Helical" evidence="7">
    <location>
        <begin position="73"/>
        <end position="92"/>
    </location>
</feature>
<dbReference type="Gene3D" id="1.20.1250.20">
    <property type="entry name" value="MFS general substrate transporter like domains"/>
    <property type="match status" value="1"/>
</dbReference>
<accession>A0A2S6H6K6</accession>
<reference evidence="8 9" key="1">
    <citation type="submission" date="2018-02" db="EMBL/GenBank/DDBJ databases">
        <title>Subsurface microbial communities from deep shales in Ohio and West Virginia, USA.</title>
        <authorList>
            <person name="Wrighton K."/>
        </authorList>
    </citation>
    <scope>NUCLEOTIDE SEQUENCE [LARGE SCALE GENOMIC DNA]</scope>
    <source>
        <strain evidence="8 9">OWC-G53F</strain>
    </source>
</reference>
<dbReference type="PANTHER" id="PTHR43414">
    <property type="entry name" value="MULTIDRUG RESISTANCE PROTEIN MDTG"/>
    <property type="match status" value="1"/>
</dbReference>
<dbReference type="Proteomes" id="UP000238071">
    <property type="component" value="Unassembled WGS sequence"/>
</dbReference>
<dbReference type="InterPro" id="IPR011701">
    <property type="entry name" value="MFS"/>
</dbReference>
<keyword evidence="5 7" id="KW-1133">Transmembrane helix</keyword>
<gene>
    <name evidence="8" type="ORF">B0F88_10293</name>
</gene>
<dbReference type="InterPro" id="IPR036259">
    <property type="entry name" value="MFS_trans_sf"/>
</dbReference>
<evidence type="ECO:0000256" key="3">
    <source>
        <dbReference type="ARBA" id="ARBA00022475"/>
    </source>
</evidence>
<keyword evidence="4 7" id="KW-0812">Transmembrane</keyword>
<keyword evidence="3" id="KW-1003">Cell membrane</keyword>
<dbReference type="EMBL" id="PTIY01000002">
    <property type="protein sequence ID" value="PPK73114.1"/>
    <property type="molecule type" value="Genomic_DNA"/>
</dbReference>
<evidence type="ECO:0000256" key="7">
    <source>
        <dbReference type="SAM" id="Phobius"/>
    </source>
</evidence>
<comment type="caution">
    <text evidence="8">The sequence shown here is derived from an EMBL/GenBank/DDBJ whole genome shotgun (WGS) entry which is preliminary data.</text>
</comment>
<evidence type="ECO:0000313" key="9">
    <source>
        <dbReference type="Proteomes" id="UP000238071"/>
    </source>
</evidence>
<feature type="transmembrane region" description="Helical" evidence="7">
    <location>
        <begin position="159"/>
        <end position="180"/>
    </location>
</feature>
<dbReference type="OrthoDB" id="8579878at2"/>
<evidence type="ECO:0000256" key="1">
    <source>
        <dbReference type="ARBA" id="ARBA00004651"/>
    </source>
</evidence>
<proteinExistence type="predicted"/>
<evidence type="ECO:0000256" key="4">
    <source>
        <dbReference type="ARBA" id="ARBA00022692"/>
    </source>
</evidence>
<evidence type="ECO:0000256" key="5">
    <source>
        <dbReference type="ARBA" id="ARBA00022989"/>
    </source>
</evidence>
<feature type="transmembrane region" description="Helical" evidence="7">
    <location>
        <begin position="361"/>
        <end position="380"/>
    </location>
</feature>
<evidence type="ECO:0000256" key="2">
    <source>
        <dbReference type="ARBA" id="ARBA00022448"/>
    </source>
</evidence>
<evidence type="ECO:0000313" key="8">
    <source>
        <dbReference type="EMBL" id="PPK73114.1"/>
    </source>
</evidence>
<feature type="transmembrane region" description="Helical" evidence="7">
    <location>
        <begin position="130"/>
        <end position="153"/>
    </location>
</feature>
<dbReference type="GO" id="GO:0022857">
    <property type="term" value="F:transmembrane transporter activity"/>
    <property type="evidence" value="ECO:0007669"/>
    <property type="project" value="InterPro"/>
</dbReference>
<feature type="transmembrane region" description="Helical" evidence="7">
    <location>
        <begin position="274"/>
        <end position="291"/>
    </location>
</feature>
<keyword evidence="2" id="KW-0813">Transport</keyword>